<comment type="similarity">
    <text evidence="1">Belongs to the MsrA Met sulfoxide reductase family.</text>
</comment>
<evidence type="ECO:0000256" key="1">
    <source>
        <dbReference type="ARBA" id="ARBA00005591"/>
    </source>
</evidence>
<dbReference type="EMBL" id="FO082046">
    <property type="protein sequence ID" value="CCE86501.1"/>
    <property type="molecule type" value="Genomic_DNA"/>
</dbReference>
<keyword evidence="9" id="KW-1185">Reference proteome</keyword>
<protein>
    <recommendedName>
        <fullName evidence="2">peptide-methionine (S)-S-oxide reductase</fullName>
        <ecNumber evidence="2">1.8.4.11</ecNumber>
    </recommendedName>
    <alternativeName>
        <fullName evidence="4">Peptide-methionine (S)-S-oxide reductase</fullName>
    </alternativeName>
</protein>
<dbReference type="NCBIfam" id="TIGR00401">
    <property type="entry name" value="msrA"/>
    <property type="match status" value="1"/>
</dbReference>
<dbReference type="EC" id="1.8.4.11" evidence="2"/>
<dbReference type="HOGENOM" id="CLU_031040_10_2_1"/>
<evidence type="ECO:0000256" key="3">
    <source>
        <dbReference type="ARBA" id="ARBA00023002"/>
    </source>
</evidence>
<dbReference type="OrthoDB" id="77405at2759"/>
<dbReference type="Pfam" id="PF01625">
    <property type="entry name" value="PMSR"/>
    <property type="match status" value="1"/>
</dbReference>
<comment type="catalytic activity">
    <reaction evidence="5">
        <text>L-methionyl-[protein] + [thioredoxin]-disulfide + H2O = L-methionyl-(S)-S-oxide-[protein] + [thioredoxin]-dithiol</text>
        <dbReference type="Rhea" id="RHEA:14217"/>
        <dbReference type="Rhea" id="RHEA-COMP:10698"/>
        <dbReference type="Rhea" id="RHEA-COMP:10700"/>
        <dbReference type="Rhea" id="RHEA-COMP:12313"/>
        <dbReference type="Rhea" id="RHEA-COMP:12315"/>
        <dbReference type="ChEBI" id="CHEBI:15377"/>
        <dbReference type="ChEBI" id="CHEBI:16044"/>
        <dbReference type="ChEBI" id="CHEBI:29950"/>
        <dbReference type="ChEBI" id="CHEBI:44120"/>
        <dbReference type="ChEBI" id="CHEBI:50058"/>
        <dbReference type="EC" id="1.8.4.11"/>
    </reaction>
</comment>
<dbReference type="eggNOG" id="KOG1635">
    <property type="taxonomic scope" value="Eukaryota"/>
</dbReference>
<dbReference type="InParanoid" id="G8Y0Z8"/>
<dbReference type="Gene3D" id="3.30.1060.10">
    <property type="entry name" value="Peptide methionine sulphoxide reductase MsrA"/>
    <property type="match status" value="1"/>
</dbReference>
<evidence type="ECO:0000259" key="7">
    <source>
        <dbReference type="Pfam" id="PF01625"/>
    </source>
</evidence>
<evidence type="ECO:0000313" key="8">
    <source>
        <dbReference type="EMBL" id="CCE86501.1"/>
    </source>
</evidence>
<accession>G8Y0Z8</accession>
<dbReference type="GO" id="GO:0008113">
    <property type="term" value="F:peptide-methionine (S)-S-oxide reductase activity"/>
    <property type="evidence" value="ECO:0007669"/>
    <property type="project" value="UniProtKB-EC"/>
</dbReference>
<organism evidence="8 9">
    <name type="scientific">Pichia sorbitophila (strain ATCC MYA-4447 / BCRC 22081 / CBS 7064 / NBRC 10061 / NRRL Y-12695)</name>
    <name type="common">Hybrid yeast</name>
    <dbReference type="NCBI Taxonomy" id="559304"/>
    <lineage>
        <taxon>Eukaryota</taxon>
        <taxon>Fungi</taxon>
        <taxon>Dikarya</taxon>
        <taxon>Ascomycota</taxon>
        <taxon>Saccharomycotina</taxon>
        <taxon>Pichiomycetes</taxon>
        <taxon>Debaryomycetaceae</taxon>
        <taxon>Millerozyma</taxon>
    </lineage>
</organism>
<evidence type="ECO:0000313" key="9">
    <source>
        <dbReference type="Proteomes" id="UP000005222"/>
    </source>
</evidence>
<dbReference type="FunFam" id="3.30.1060.10:FF:000006">
    <property type="entry name" value="Peptide methionine sulfoxide reductase"/>
    <property type="match status" value="1"/>
</dbReference>
<sequence length="185" mass="21155">MSSTVSSTLKTTPSSSLITLAAGCFWGVEKFFRRYYGGRGLVDIKVGYANGVPTIGNINYEKVCSGDTNFVESVQISYEPKELSLENILDVFFRMHDPTTVNSQGPDIGTQYRSVIMTHNEEDNKIAWATKERMQKEWYPNHKIVTIIEPIHIWHNAEDYHQEYLDKNPSGYECPSHFLRTKPLV</sequence>
<dbReference type="InterPro" id="IPR036509">
    <property type="entry name" value="Met_Sox_Rdtase_MsrA_sf"/>
</dbReference>
<dbReference type="SUPFAM" id="SSF55068">
    <property type="entry name" value="Peptide methionine sulfoxide reductase"/>
    <property type="match status" value="1"/>
</dbReference>
<dbReference type="OMA" id="LFWESHD"/>
<feature type="domain" description="Peptide methionine sulphoxide reductase MsrA" evidence="7">
    <location>
        <begin position="18"/>
        <end position="174"/>
    </location>
</feature>
<evidence type="ECO:0000256" key="5">
    <source>
        <dbReference type="ARBA" id="ARBA00047806"/>
    </source>
</evidence>
<dbReference type="PANTHER" id="PTHR43774">
    <property type="entry name" value="PEPTIDE METHIONINE SULFOXIDE REDUCTASE"/>
    <property type="match status" value="1"/>
</dbReference>
<name>G8Y0Z8_PICSO</name>
<comment type="catalytic activity">
    <reaction evidence="6">
        <text>[thioredoxin]-disulfide + L-methionine + H2O = L-methionine (S)-S-oxide + [thioredoxin]-dithiol</text>
        <dbReference type="Rhea" id="RHEA:19993"/>
        <dbReference type="Rhea" id="RHEA-COMP:10698"/>
        <dbReference type="Rhea" id="RHEA-COMP:10700"/>
        <dbReference type="ChEBI" id="CHEBI:15377"/>
        <dbReference type="ChEBI" id="CHEBI:29950"/>
        <dbReference type="ChEBI" id="CHEBI:50058"/>
        <dbReference type="ChEBI" id="CHEBI:57844"/>
        <dbReference type="ChEBI" id="CHEBI:58772"/>
        <dbReference type="EC" id="1.8.4.11"/>
    </reaction>
</comment>
<gene>
    <name evidence="8" type="primary">Piso0_004996</name>
    <name evidence="8" type="ORF">GNLVRS01_PISO0N05601g</name>
</gene>
<evidence type="ECO:0000256" key="6">
    <source>
        <dbReference type="ARBA" id="ARBA00048782"/>
    </source>
</evidence>
<dbReference type="PANTHER" id="PTHR43774:SF1">
    <property type="entry name" value="PEPTIDE METHIONINE SULFOXIDE REDUCTASE MSRA 2"/>
    <property type="match status" value="1"/>
</dbReference>
<reference evidence="8 9" key="1">
    <citation type="journal article" date="2012" name="G3 (Bethesda)">
        <title>Pichia sorbitophila, an interspecies yeast hybrid reveals early steps of genome resolution following polyploidization.</title>
        <authorList>
            <person name="Leh Louis V."/>
            <person name="Despons L."/>
            <person name="Friedrich A."/>
            <person name="Martin T."/>
            <person name="Durrens P."/>
            <person name="Casaregola S."/>
            <person name="Neuveglise C."/>
            <person name="Fairhead C."/>
            <person name="Marck C."/>
            <person name="Cruz J.A."/>
            <person name="Straub M.L."/>
            <person name="Kugler V."/>
            <person name="Sacerdot C."/>
            <person name="Uzunov Z."/>
            <person name="Thierry A."/>
            <person name="Weiss S."/>
            <person name="Bleykasten C."/>
            <person name="De Montigny J."/>
            <person name="Jacques N."/>
            <person name="Jung P."/>
            <person name="Lemaire M."/>
            <person name="Mallet S."/>
            <person name="Morel G."/>
            <person name="Richard G.F."/>
            <person name="Sarkar A."/>
            <person name="Savel G."/>
            <person name="Schacherer J."/>
            <person name="Seret M.L."/>
            <person name="Talla E."/>
            <person name="Samson G."/>
            <person name="Jubin C."/>
            <person name="Poulain J."/>
            <person name="Vacherie B."/>
            <person name="Barbe V."/>
            <person name="Pelletier E."/>
            <person name="Sherman D.J."/>
            <person name="Westhof E."/>
            <person name="Weissenbach J."/>
            <person name="Baret P.V."/>
            <person name="Wincker P."/>
            <person name="Gaillardin C."/>
            <person name="Dujon B."/>
            <person name="Souciet J.L."/>
        </authorList>
    </citation>
    <scope>NUCLEOTIDE SEQUENCE [LARGE SCALE GENOMIC DNA]</scope>
    <source>
        <strain evidence="9">ATCC MYA-4447 / BCRC 22081 / CBS 7064 / NBRC 10061 / NRRL Y-12695</strain>
    </source>
</reference>
<dbReference type="Proteomes" id="UP000005222">
    <property type="component" value="Chromosome N"/>
</dbReference>
<dbReference type="AlphaFoldDB" id="G8Y0Z8"/>
<evidence type="ECO:0000256" key="4">
    <source>
        <dbReference type="ARBA" id="ARBA00030643"/>
    </source>
</evidence>
<dbReference type="GO" id="GO:0034599">
    <property type="term" value="P:cellular response to oxidative stress"/>
    <property type="evidence" value="ECO:0007669"/>
    <property type="project" value="UniProtKB-ARBA"/>
</dbReference>
<dbReference type="InterPro" id="IPR002569">
    <property type="entry name" value="Met_Sox_Rdtase_MsrA_dom"/>
</dbReference>
<proteinExistence type="inferred from homology"/>
<dbReference type="STRING" id="559304.G8Y0Z8"/>
<keyword evidence="3" id="KW-0560">Oxidoreductase</keyword>
<evidence type="ECO:0000256" key="2">
    <source>
        <dbReference type="ARBA" id="ARBA00012502"/>
    </source>
</evidence>
<dbReference type="HAMAP" id="MF_01401">
    <property type="entry name" value="MsrA"/>
    <property type="match status" value="1"/>
</dbReference>
<dbReference type="FunCoup" id="G8Y0Z8">
    <property type="interactions" value="915"/>
</dbReference>